<feature type="domain" description="PD-(D/E)XK endonuclease-like" evidence="1">
    <location>
        <begin position="8"/>
        <end position="279"/>
    </location>
</feature>
<dbReference type="Pfam" id="PF12705">
    <property type="entry name" value="PDDEXK_1"/>
    <property type="match status" value="1"/>
</dbReference>
<protein>
    <recommendedName>
        <fullName evidence="1">PD-(D/E)XK endonuclease-like domain-containing protein</fullName>
    </recommendedName>
</protein>
<organism evidence="2">
    <name type="scientific">marine metagenome</name>
    <dbReference type="NCBI Taxonomy" id="408172"/>
    <lineage>
        <taxon>unclassified sequences</taxon>
        <taxon>metagenomes</taxon>
        <taxon>ecological metagenomes</taxon>
    </lineage>
</organism>
<dbReference type="InterPro" id="IPR011604">
    <property type="entry name" value="PDDEXK-like_dom_sf"/>
</dbReference>
<dbReference type="AlphaFoldDB" id="A0A382R4E4"/>
<gene>
    <name evidence="2" type="ORF">METZ01_LOCUS345463</name>
</gene>
<sequence>SAPTAEFVGTFAHRSMEKAWREAREGEPPDQARMISIMEAIRNQLVHEEKRKPHSWNAVLKAGWQVMRMHATLLQRGLYDSLIDMERRLRYSHDDYVLEGVIDAIFDSGESVMLWDWKAANDPRRVLNRDTATERSRNYNQRVMADYSLQLRVYHHLYERTVGRAPNECRIVFLGEIPVKHPPLKKRNLTEAWADMDAEPLSDAEWDTFEAGSADSSSPGLFYTVSNESNEIEIAMEEFHDEALRILAAREVDEWCAPEQDCLPDRQTCLDCDFRKSCPALASHSSS</sequence>
<accession>A0A382R4E4</accession>
<reference evidence="2" key="1">
    <citation type="submission" date="2018-05" db="EMBL/GenBank/DDBJ databases">
        <authorList>
            <person name="Lanie J.A."/>
            <person name="Ng W.-L."/>
            <person name="Kazmierczak K.M."/>
            <person name="Andrzejewski T.M."/>
            <person name="Davidsen T.M."/>
            <person name="Wayne K.J."/>
            <person name="Tettelin H."/>
            <person name="Glass J.I."/>
            <person name="Rusch D."/>
            <person name="Podicherti R."/>
            <person name="Tsui H.-C.T."/>
            <person name="Winkler M.E."/>
        </authorList>
    </citation>
    <scope>NUCLEOTIDE SEQUENCE</scope>
</reference>
<evidence type="ECO:0000259" key="1">
    <source>
        <dbReference type="Pfam" id="PF12705"/>
    </source>
</evidence>
<evidence type="ECO:0000313" key="2">
    <source>
        <dbReference type="EMBL" id="SVC92609.1"/>
    </source>
</evidence>
<dbReference type="Gene3D" id="3.90.320.10">
    <property type="match status" value="1"/>
</dbReference>
<proteinExistence type="predicted"/>
<feature type="non-terminal residue" evidence="2">
    <location>
        <position position="1"/>
    </location>
</feature>
<dbReference type="SUPFAM" id="SSF52980">
    <property type="entry name" value="Restriction endonuclease-like"/>
    <property type="match status" value="1"/>
</dbReference>
<name>A0A382R4E4_9ZZZZ</name>
<dbReference type="InterPro" id="IPR011335">
    <property type="entry name" value="Restrct_endonuc-II-like"/>
</dbReference>
<dbReference type="InterPro" id="IPR038726">
    <property type="entry name" value="PDDEXK_AddAB-type"/>
</dbReference>
<dbReference type="EMBL" id="UINC01119062">
    <property type="protein sequence ID" value="SVC92609.1"/>
    <property type="molecule type" value="Genomic_DNA"/>
</dbReference>